<dbReference type="RefSeq" id="XP_024753939.1">
    <property type="nucleotide sequence ID" value="XM_024889317.1"/>
</dbReference>
<feature type="compositionally biased region" description="Basic and acidic residues" evidence="1">
    <location>
        <begin position="557"/>
        <end position="571"/>
    </location>
</feature>
<accession>A0A2T4BMY1</accession>
<feature type="region of interest" description="Disordered" evidence="1">
    <location>
        <begin position="477"/>
        <end position="598"/>
    </location>
</feature>
<name>A0A2T4BMY1_9HYPO</name>
<evidence type="ECO:0000256" key="1">
    <source>
        <dbReference type="SAM" id="MobiDB-lite"/>
    </source>
</evidence>
<feature type="compositionally biased region" description="Polar residues" evidence="1">
    <location>
        <begin position="477"/>
        <end position="491"/>
    </location>
</feature>
<dbReference type="EMBL" id="KZ680207">
    <property type="protein sequence ID" value="PTB70619.1"/>
    <property type="molecule type" value="Genomic_DNA"/>
</dbReference>
<evidence type="ECO:0000313" key="2">
    <source>
        <dbReference type="EMBL" id="PTB70619.1"/>
    </source>
</evidence>
<proteinExistence type="predicted"/>
<feature type="region of interest" description="Disordered" evidence="1">
    <location>
        <begin position="1"/>
        <end position="70"/>
    </location>
</feature>
<organism evidence="2 3">
    <name type="scientific">Trichoderma citrinoviride</name>
    <dbReference type="NCBI Taxonomy" id="58853"/>
    <lineage>
        <taxon>Eukaryota</taxon>
        <taxon>Fungi</taxon>
        <taxon>Dikarya</taxon>
        <taxon>Ascomycota</taxon>
        <taxon>Pezizomycotina</taxon>
        <taxon>Sordariomycetes</taxon>
        <taxon>Hypocreomycetidae</taxon>
        <taxon>Hypocreales</taxon>
        <taxon>Hypocreaceae</taxon>
        <taxon>Trichoderma</taxon>
    </lineage>
</organism>
<dbReference type="Proteomes" id="UP000241546">
    <property type="component" value="Unassembled WGS sequence"/>
</dbReference>
<dbReference type="OrthoDB" id="5213862at2759"/>
<dbReference type="AlphaFoldDB" id="A0A2T4BMY1"/>
<sequence length="598" mass="66501">MDSFGDEPSWGLELSSSREQISTKDKPSPLRIIKRRHSNDRYEGRTYKSDYIAVDPNGSPPESSFLRSEPLPSLRLPRLRPKSALERRIGCESETATGLGRPSQKLSFGNCSISRDDDDETSGQDHKPRNASFFRHSASRFKKYRQKRHSVTSSLENEGGDRNFSACTLPSERNIWLDPSSRASSRCTNFDLEDARHSANLPILSNVTRQKESSVVLSPHIRVISETIGVSFGQQHLWAAVEVSGRLSRAGDGPELDPEKVACSDKDTAAKFGYLYDVVVDILPTPHSSILQIICQQEFPATIFLGSSVLLLVHVVCYSGAASSPHRQSKHLRQRSEELMEDLEMQLGSSFVPYTNIHVTYSHSAFPSHSASGGVEMSSLYTKLRTTAEATVKLHNALSPWSPHSVMAKGRLLPLIRRHWGAQRAFEVMQQMLEQRSVSDPAHSGQLSKRYFQIMAQRLLDHTYSPVMSLRQTSVEGTQQMTTEADTTAESSPVMRLSSDSGIGMRGVSGGEASVTATREEPREGAKVPGDTVRRRRPVTPNVLRNPTPTFAVNSSGDRKKDGEDDKSDRKKDRKKQGATGDDEGKRKSGLWTWASWF</sequence>
<feature type="compositionally biased region" description="Basic and acidic residues" evidence="1">
    <location>
        <begin position="39"/>
        <end position="48"/>
    </location>
</feature>
<feature type="region of interest" description="Disordered" evidence="1">
    <location>
        <begin position="144"/>
        <end position="163"/>
    </location>
</feature>
<feature type="region of interest" description="Disordered" evidence="1">
    <location>
        <begin position="87"/>
        <end position="132"/>
    </location>
</feature>
<protein>
    <submittedName>
        <fullName evidence="2">Uncharacterized protein</fullName>
    </submittedName>
</protein>
<reference evidence="3" key="1">
    <citation type="submission" date="2016-07" db="EMBL/GenBank/DDBJ databases">
        <title>Multiple horizontal gene transfer events from other fungi enriched the ability of initially mycotrophic Trichoderma (Ascomycota) to feed on dead plant biomass.</title>
        <authorList>
            <consortium name="DOE Joint Genome Institute"/>
            <person name="Atanasova L."/>
            <person name="Chenthamara K."/>
            <person name="Zhang J."/>
            <person name="Grujic M."/>
            <person name="Henrissat B."/>
            <person name="Kuo A."/>
            <person name="Aerts A."/>
            <person name="Salamov A."/>
            <person name="Lipzen A."/>
            <person name="Labutti K."/>
            <person name="Barry K."/>
            <person name="Miao Y."/>
            <person name="Rahimi M.J."/>
            <person name="Shen Q."/>
            <person name="Grigoriev I.V."/>
            <person name="Kubicek C.P."/>
            <person name="Druzhinina I.S."/>
        </authorList>
    </citation>
    <scope>NUCLEOTIDE SEQUENCE [LARGE SCALE GENOMIC DNA]</scope>
    <source>
        <strain evidence="3">TUCIM 6016</strain>
    </source>
</reference>
<evidence type="ECO:0000313" key="3">
    <source>
        <dbReference type="Proteomes" id="UP000241546"/>
    </source>
</evidence>
<gene>
    <name evidence="2" type="ORF">BBK36DRAFT_1107949</name>
</gene>
<feature type="compositionally biased region" description="Low complexity" evidence="1">
    <location>
        <begin position="60"/>
        <end position="70"/>
    </location>
</feature>
<keyword evidence="3" id="KW-1185">Reference proteome</keyword>
<feature type="compositionally biased region" description="Polar residues" evidence="1">
    <location>
        <begin position="104"/>
        <end position="113"/>
    </location>
</feature>
<dbReference type="GeneID" id="36597436"/>